<gene>
    <name evidence="1" type="ORF">WFZ86_10845</name>
</gene>
<sequence length="97" mass="11955">MNAIYYNIKDDKIVHQLKERIQSKIARTQWMETLVLIEPEKFHFKDIVNLLYEFFKQNQLDIEDFVYVHNFSGYDEDKWYCERVKKQGLKRISTNFK</sequence>
<keyword evidence="2" id="KW-1185">Reference proteome</keyword>
<dbReference type="Proteomes" id="UP001468798">
    <property type="component" value="Unassembled WGS sequence"/>
</dbReference>
<evidence type="ECO:0000313" key="2">
    <source>
        <dbReference type="Proteomes" id="UP001468798"/>
    </source>
</evidence>
<name>A0ABU9NNW3_9FLAO</name>
<evidence type="ECO:0000313" key="1">
    <source>
        <dbReference type="EMBL" id="MEM0576995.1"/>
    </source>
</evidence>
<dbReference type="EMBL" id="JBCGDP010000009">
    <property type="protein sequence ID" value="MEM0576995.1"/>
    <property type="molecule type" value="Genomic_DNA"/>
</dbReference>
<protein>
    <submittedName>
        <fullName evidence="1">Uncharacterized protein</fullName>
    </submittedName>
</protein>
<proteinExistence type="predicted"/>
<accession>A0ABU9NNW3</accession>
<reference evidence="1 2" key="1">
    <citation type="submission" date="2024-03" db="EMBL/GenBank/DDBJ databases">
        <title>Two novel species of the genus Flavobacterium exhibiting potentially degradation of complex polysaccharides.</title>
        <authorList>
            <person name="Lian X."/>
        </authorList>
    </citation>
    <scope>NUCLEOTIDE SEQUENCE [LARGE SCALE GENOMIC DNA]</scope>
    <source>
        <strain evidence="1 2">N6</strain>
    </source>
</reference>
<organism evidence="1 2">
    <name type="scientific">Flavobacterium polysaccharolyticum</name>
    <dbReference type="NCBI Taxonomy" id="3133148"/>
    <lineage>
        <taxon>Bacteria</taxon>
        <taxon>Pseudomonadati</taxon>
        <taxon>Bacteroidota</taxon>
        <taxon>Flavobacteriia</taxon>
        <taxon>Flavobacteriales</taxon>
        <taxon>Flavobacteriaceae</taxon>
        <taxon>Flavobacterium</taxon>
    </lineage>
</organism>
<dbReference type="RefSeq" id="WP_342691925.1">
    <property type="nucleotide sequence ID" value="NZ_JBCGDP010000009.1"/>
</dbReference>
<comment type="caution">
    <text evidence="1">The sequence shown here is derived from an EMBL/GenBank/DDBJ whole genome shotgun (WGS) entry which is preliminary data.</text>
</comment>